<dbReference type="EMBL" id="LT158599">
    <property type="protein sequence ID" value="CVK33802.1"/>
    <property type="molecule type" value="Genomic_DNA"/>
</dbReference>
<feature type="region of interest" description="Disordered" evidence="1">
    <location>
        <begin position="54"/>
        <end position="166"/>
    </location>
</feature>
<dbReference type="KEGG" id="mema:MMAB1_2589"/>
<protein>
    <submittedName>
        <fullName evidence="2">Uncharacterized protein</fullName>
    </submittedName>
</protein>
<feature type="region of interest" description="Disordered" evidence="1">
    <location>
        <begin position="1"/>
        <end position="42"/>
    </location>
</feature>
<name>A0A0X3BNP1_9EURY</name>
<proteinExistence type="predicted"/>
<feature type="compositionally biased region" description="Basic and acidic residues" evidence="1">
    <location>
        <begin position="152"/>
        <end position="166"/>
    </location>
</feature>
<feature type="compositionally biased region" description="Pro residues" evidence="1">
    <location>
        <begin position="119"/>
        <end position="131"/>
    </location>
</feature>
<evidence type="ECO:0000313" key="3">
    <source>
        <dbReference type="Proteomes" id="UP000069850"/>
    </source>
</evidence>
<gene>
    <name evidence="2" type="ORF">MMAB1_2589</name>
</gene>
<organism evidence="2 3">
    <name type="scientific">Methanoculleus bourgensis</name>
    <dbReference type="NCBI Taxonomy" id="83986"/>
    <lineage>
        <taxon>Archaea</taxon>
        <taxon>Methanobacteriati</taxon>
        <taxon>Methanobacteriota</taxon>
        <taxon>Stenosarchaea group</taxon>
        <taxon>Methanomicrobia</taxon>
        <taxon>Methanomicrobiales</taxon>
        <taxon>Methanomicrobiaceae</taxon>
        <taxon>Methanoculleus</taxon>
    </lineage>
</organism>
<reference evidence="2 3" key="1">
    <citation type="submission" date="2016-01" db="EMBL/GenBank/DDBJ databases">
        <authorList>
            <person name="Manzoor S."/>
        </authorList>
    </citation>
    <scope>NUCLEOTIDE SEQUENCE [LARGE SCALE GENOMIC DNA]</scope>
    <source>
        <strain evidence="2">Methanoculleus sp MAB1</strain>
    </source>
</reference>
<accession>A0A0X3BNP1</accession>
<dbReference type="Proteomes" id="UP000069850">
    <property type="component" value="Chromosome 1"/>
</dbReference>
<sequence length="166" mass="16931">MGVCGVPPDAVRGARSPECDGYHGPVPGDRPGEEPGPEPLPDVASHWLFATHCPRPPGAGEEAGGRAGWGNEEGPMSSAACGEGAAPSPVPTPKGDGHHGPLYGEMHGNEPGSVYLWTPCPPPGTPSPEPPLKTDCHQISTRTALPRGGVGADKEDFTGISEHGDP</sequence>
<evidence type="ECO:0000256" key="1">
    <source>
        <dbReference type="SAM" id="MobiDB-lite"/>
    </source>
</evidence>
<evidence type="ECO:0000313" key="2">
    <source>
        <dbReference type="EMBL" id="CVK33802.1"/>
    </source>
</evidence>
<dbReference type="AlphaFoldDB" id="A0A0X3BNP1"/>